<dbReference type="EMBL" id="BJLR01000020">
    <property type="protein sequence ID" value="GEA88459.1"/>
    <property type="molecule type" value="Genomic_DNA"/>
</dbReference>
<protein>
    <recommendedName>
        <fullName evidence="6">Single-stranded DNA-binding protein</fullName>
    </recommendedName>
</protein>
<dbReference type="InterPro" id="IPR012340">
    <property type="entry name" value="NA-bd_OB-fold"/>
</dbReference>
<evidence type="ECO:0000313" key="4">
    <source>
        <dbReference type="EMBL" id="GEA88459.1"/>
    </source>
</evidence>
<evidence type="ECO:0000313" key="5">
    <source>
        <dbReference type="Proteomes" id="UP000317046"/>
    </source>
</evidence>
<dbReference type="SUPFAM" id="SSF50249">
    <property type="entry name" value="Nucleic acid-binding proteins"/>
    <property type="match status" value="1"/>
</dbReference>
<dbReference type="Proteomes" id="UP000317046">
    <property type="component" value="Unassembled WGS sequence"/>
</dbReference>
<feature type="region of interest" description="Disordered" evidence="3">
    <location>
        <begin position="24"/>
        <end position="60"/>
    </location>
</feature>
<evidence type="ECO:0008006" key="6">
    <source>
        <dbReference type="Google" id="ProtNLM"/>
    </source>
</evidence>
<keyword evidence="5" id="KW-1185">Reference proteome</keyword>
<gene>
    <name evidence="4" type="ORF">CCE01nite_24080</name>
</gene>
<dbReference type="Gene3D" id="2.40.50.140">
    <property type="entry name" value="Nucleic acid-binding proteins"/>
    <property type="match status" value="1"/>
</dbReference>
<dbReference type="RefSeq" id="WP_141372414.1">
    <property type="nucleotide sequence ID" value="NZ_BJLR01000020.1"/>
</dbReference>
<comment type="caution">
    <text evidence="4">The sequence shown here is derived from an EMBL/GenBank/DDBJ whole genome shotgun (WGS) entry which is preliminary data.</text>
</comment>
<dbReference type="PROSITE" id="PS50935">
    <property type="entry name" value="SSB"/>
    <property type="match status" value="1"/>
</dbReference>
<organism evidence="4 5">
    <name type="scientific">Cellulomonas cellasea</name>
    <dbReference type="NCBI Taxonomy" id="43670"/>
    <lineage>
        <taxon>Bacteria</taxon>
        <taxon>Bacillati</taxon>
        <taxon>Actinomycetota</taxon>
        <taxon>Actinomycetes</taxon>
        <taxon>Micrococcales</taxon>
        <taxon>Cellulomonadaceae</taxon>
        <taxon>Cellulomonas</taxon>
    </lineage>
</organism>
<dbReference type="InterPro" id="IPR000424">
    <property type="entry name" value="Primosome_PriB/ssb"/>
</dbReference>
<accession>A0A4Y3KVP7</accession>
<evidence type="ECO:0000256" key="1">
    <source>
        <dbReference type="ARBA" id="ARBA00023125"/>
    </source>
</evidence>
<dbReference type="Pfam" id="PF00436">
    <property type="entry name" value="SSB"/>
    <property type="match status" value="1"/>
</dbReference>
<evidence type="ECO:0000256" key="3">
    <source>
        <dbReference type="SAM" id="MobiDB-lite"/>
    </source>
</evidence>
<keyword evidence="1 2" id="KW-0238">DNA-binding</keyword>
<reference evidence="4" key="1">
    <citation type="submission" date="2019-06" db="EMBL/GenBank/DDBJ databases">
        <title>Whole genome shotgun sequence of Cellulomonas cellasea NBRC 3753.</title>
        <authorList>
            <person name="Hosoyama A."/>
            <person name="Uohara A."/>
            <person name="Ohji S."/>
            <person name="Ichikawa N."/>
        </authorList>
    </citation>
    <scope>NUCLEOTIDE SEQUENCE [LARGE SCALE GENOMIC DNA]</scope>
    <source>
        <strain evidence="4">NBRC 3753</strain>
    </source>
</reference>
<sequence length="206" mass="21416">MSTNELTLTLVGWLGTDPKHYPGTSAGAGGAGGAATTTAGSAGSATTASSPAAGGTSTPFTTFRMASTRRWFDRERGTWVDGRTEWFTVKAWRGAARNVAESLRKGDPVLVHGRLSTDEWSTADGEPRTSLVLDAIAIGPDLAFGTARYMRTIHSSAADPAADAADDEGREGDGHDALDDVDASDAALYALADVRPDEDLALTGTR</sequence>
<dbReference type="GO" id="GO:0003697">
    <property type="term" value="F:single-stranded DNA binding"/>
    <property type="evidence" value="ECO:0007669"/>
    <property type="project" value="InterPro"/>
</dbReference>
<name>A0A4Y3KVP7_9CELL</name>
<dbReference type="AlphaFoldDB" id="A0A4Y3KVP7"/>
<feature type="compositionally biased region" description="Low complexity" evidence="3">
    <location>
        <begin position="34"/>
        <end position="59"/>
    </location>
</feature>
<feature type="region of interest" description="Disordered" evidence="3">
    <location>
        <begin position="157"/>
        <end position="179"/>
    </location>
</feature>
<proteinExistence type="predicted"/>
<evidence type="ECO:0000256" key="2">
    <source>
        <dbReference type="PROSITE-ProRule" id="PRU00252"/>
    </source>
</evidence>
<dbReference type="CDD" id="cd04496">
    <property type="entry name" value="SSB_OBF"/>
    <property type="match status" value="1"/>
</dbReference>